<dbReference type="PANTHER" id="PTHR37049">
    <property type="entry name" value="PEPTIDASE S41 FAMILY PROTEIN"/>
    <property type="match status" value="1"/>
</dbReference>
<keyword evidence="6" id="KW-1185">Reference proteome</keyword>
<feature type="region of interest" description="Disordered" evidence="1">
    <location>
        <begin position="328"/>
        <end position="355"/>
    </location>
</feature>
<evidence type="ECO:0000259" key="3">
    <source>
        <dbReference type="Pfam" id="PF03572"/>
    </source>
</evidence>
<feature type="domain" description="CPAF-like PDZ" evidence="4">
    <location>
        <begin position="175"/>
        <end position="293"/>
    </location>
</feature>
<feature type="chain" id="PRO_5004932386" evidence="2">
    <location>
        <begin position="22"/>
        <end position="785"/>
    </location>
</feature>
<accession>W9Y2V6</accession>
<dbReference type="AlphaFoldDB" id="W9Y2V6"/>
<dbReference type="Gene3D" id="3.90.226.10">
    <property type="entry name" value="2-enoyl-CoA Hydratase, Chain A, domain 1"/>
    <property type="match status" value="1"/>
</dbReference>
<keyword evidence="2" id="KW-0732">Signal</keyword>
<dbReference type="OrthoDB" id="27214at2759"/>
<dbReference type="InterPro" id="IPR056186">
    <property type="entry name" value="PDZ_CPAF-rel"/>
</dbReference>
<protein>
    <submittedName>
        <fullName evidence="5">Uncharacterized protein</fullName>
    </submittedName>
</protein>
<dbReference type="EMBL" id="AMGY01000004">
    <property type="protein sequence ID" value="EXJ83955.1"/>
    <property type="molecule type" value="Genomic_DNA"/>
</dbReference>
<dbReference type="InterPro" id="IPR005151">
    <property type="entry name" value="Tail-specific_protease"/>
</dbReference>
<evidence type="ECO:0000256" key="2">
    <source>
        <dbReference type="SAM" id="SignalP"/>
    </source>
</evidence>
<dbReference type="GeneID" id="19168740"/>
<feature type="signal peptide" evidence="2">
    <location>
        <begin position="1"/>
        <end position="21"/>
    </location>
</feature>
<organism evidence="5 6">
    <name type="scientific">Capronia epimyces CBS 606.96</name>
    <dbReference type="NCBI Taxonomy" id="1182542"/>
    <lineage>
        <taxon>Eukaryota</taxon>
        <taxon>Fungi</taxon>
        <taxon>Dikarya</taxon>
        <taxon>Ascomycota</taxon>
        <taxon>Pezizomycotina</taxon>
        <taxon>Eurotiomycetes</taxon>
        <taxon>Chaetothyriomycetidae</taxon>
        <taxon>Chaetothyriales</taxon>
        <taxon>Herpotrichiellaceae</taxon>
        <taxon>Capronia</taxon>
    </lineage>
</organism>
<dbReference type="GO" id="GO:0008236">
    <property type="term" value="F:serine-type peptidase activity"/>
    <property type="evidence" value="ECO:0007669"/>
    <property type="project" value="InterPro"/>
</dbReference>
<name>W9Y2V6_9EURO</name>
<evidence type="ECO:0000313" key="5">
    <source>
        <dbReference type="EMBL" id="EXJ83955.1"/>
    </source>
</evidence>
<dbReference type="Proteomes" id="UP000019478">
    <property type="component" value="Unassembled WGS sequence"/>
</dbReference>
<evidence type="ECO:0000256" key="1">
    <source>
        <dbReference type="SAM" id="MobiDB-lite"/>
    </source>
</evidence>
<feature type="compositionally biased region" description="Low complexity" evidence="1">
    <location>
        <begin position="328"/>
        <end position="337"/>
    </location>
</feature>
<dbReference type="STRING" id="1182542.W9Y2V6"/>
<dbReference type="GO" id="GO:0006508">
    <property type="term" value="P:proteolysis"/>
    <property type="evidence" value="ECO:0007669"/>
    <property type="project" value="InterPro"/>
</dbReference>
<gene>
    <name evidence="5" type="ORF">A1O3_04622</name>
</gene>
<dbReference type="Pfam" id="PF03572">
    <property type="entry name" value="Peptidase_S41"/>
    <property type="match status" value="1"/>
</dbReference>
<dbReference type="eggNOG" id="ENOG502S18W">
    <property type="taxonomic scope" value="Eukaryota"/>
</dbReference>
<dbReference type="InterPro" id="IPR029045">
    <property type="entry name" value="ClpP/crotonase-like_dom_sf"/>
</dbReference>
<sequence length="785" mass="85071">MDLFYAHFLLFCLCLASVARSQSVTSTSTTSTPTSTKTTTASTSIEPCAQVSSRISSSLAADASATSFHLPPQLARDCSLSVPIVKQDALDLVDSLSAWLESQSTLAYLKNPPQGYLMNSVDLLGGLEDIRNKVSNGSYSGEVPFQNEIANLVASAHDGHLAFIPDTTFIFLYERTIGNLLSVSLDGNSLPEIYSYNDLALAHNTTLSWKPSPLRIIDGQDVLSWLRYQALNTTAENQDPDAAWNAMFYELVSPVGTFPFVVNGFPGTSNNVTFANGTSRVFPIIASTDQDFTNVTDGKSFYQAFCNATVKMDLASASAAATATTVASSSSSSSTSTRTPQPSGSNPDFSKPGFPSPVVSDGDSTLAGYFLNAPGYEGTAVLSVFSFDPADTQSFIDALTFFLDECRRENKTHLVIDVSGNGGGNILLAFETFKQLFPSVDPYLTSSRRANSQLEVLTKFFSTFSTMTRENVTAFLDAGGDSDYDATSLDNSAGQAYATWKDYWHPFEVHNDSFTPLARYNLSNVLGSEVSDGLVVSGYGNNTGSLSPRQPFPSENVIVVTDGQCASSCHSFSHMLKWQGKVKTVAVGGRPQTGPMQYVGGVKGSEVTYLADVLQYIDQFYTTVTDHDTIKQANRTGLKTLQDLGNYLLYRTVEPQTSSYASINFNNFISQYDWSYTPLQFVYEAADCRVWYSLDMVFDITAVWKRAAQEAFAIGPNSTHVFAGCIQGSTNASSSLSGNVTLFNSGKVANVTTFVPSTFTKDANQTESKRSAPVGRYRRWFGSFG</sequence>
<dbReference type="SUPFAM" id="SSF52096">
    <property type="entry name" value="ClpP/crotonase"/>
    <property type="match status" value="1"/>
</dbReference>
<comment type="caution">
    <text evidence="5">The sequence shown here is derived from an EMBL/GenBank/DDBJ whole genome shotgun (WGS) entry which is preliminary data.</text>
</comment>
<evidence type="ECO:0000313" key="6">
    <source>
        <dbReference type="Proteomes" id="UP000019478"/>
    </source>
</evidence>
<feature type="compositionally biased region" description="Polar residues" evidence="1">
    <location>
        <begin position="338"/>
        <end position="348"/>
    </location>
</feature>
<proteinExistence type="predicted"/>
<evidence type="ECO:0000259" key="4">
    <source>
        <dbReference type="Pfam" id="PF23658"/>
    </source>
</evidence>
<reference evidence="5 6" key="1">
    <citation type="submission" date="2013-03" db="EMBL/GenBank/DDBJ databases">
        <title>The Genome Sequence of Capronia epimyces CBS 606.96.</title>
        <authorList>
            <consortium name="The Broad Institute Genomics Platform"/>
            <person name="Cuomo C."/>
            <person name="de Hoog S."/>
            <person name="Gorbushina A."/>
            <person name="Walker B."/>
            <person name="Young S.K."/>
            <person name="Zeng Q."/>
            <person name="Gargeya S."/>
            <person name="Fitzgerald M."/>
            <person name="Haas B."/>
            <person name="Abouelleil A."/>
            <person name="Allen A.W."/>
            <person name="Alvarado L."/>
            <person name="Arachchi H.M."/>
            <person name="Berlin A.M."/>
            <person name="Chapman S.B."/>
            <person name="Gainer-Dewar J."/>
            <person name="Goldberg J."/>
            <person name="Griggs A."/>
            <person name="Gujja S."/>
            <person name="Hansen M."/>
            <person name="Howarth C."/>
            <person name="Imamovic A."/>
            <person name="Ireland A."/>
            <person name="Larimer J."/>
            <person name="McCowan C."/>
            <person name="Murphy C."/>
            <person name="Pearson M."/>
            <person name="Poon T.W."/>
            <person name="Priest M."/>
            <person name="Roberts A."/>
            <person name="Saif S."/>
            <person name="Shea T."/>
            <person name="Sisk P."/>
            <person name="Sykes S."/>
            <person name="Wortman J."/>
            <person name="Nusbaum C."/>
            <person name="Birren B."/>
        </authorList>
    </citation>
    <scope>NUCLEOTIDE SEQUENCE [LARGE SCALE GENOMIC DNA]</scope>
    <source>
        <strain evidence="5 6">CBS 606.96</strain>
    </source>
</reference>
<dbReference type="Pfam" id="PF23658">
    <property type="entry name" value="PDZ_CPAF_rel"/>
    <property type="match status" value="1"/>
</dbReference>
<dbReference type="PANTHER" id="PTHR37049:SF4">
    <property type="entry name" value="RHODANESE DOMAIN-CONTAINING PROTEIN"/>
    <property type="match status" value="1"/>
</dbReference>
<feature type="domain" description="Tail specific protease" evidence="3">
    <location>
        <begin position="397"/>
        <end position="585"/>
    </location>
</feature>
<dbReference type="RefSeq" id="XP_007732940.1">
    <property type="nucleotide sequence ID" value="XM_007734750.1"/>
</dbReference>
<dbReference type="InterPro" id="IPR052766">
    <property type="entry name" value="S41A_metabolite_peptidase"/>
</dbReference>
<dbReference type="HOGENOM" id="CLU_014251_1_1_1"/>